<dbReference type="GO" id="GO:0009060">
    <property type="term" value="P:aerobic respiration"/>
    <property type="evidence" value="ECO:0007669"/>
    <property type="project" value="InterPro"/>
</dbReference>
<keyword evidence="1" id="KW-0813">Transport</keyword>
<accession>A0A1Y0IVK8</accession>
<keyword evidence="1" id="KW-0679">Respiratory chain</keyword>
<evidence type="ECO:0000256" key="1">
    <source>
        <dbReference type="ARBA" id="ARBA00022660"/>
    </source>
</evidence>
<dbReference type="SUPFAM" id="SSF81442">
    <property type="entry name" value="Cytochrome c oxidase subunit I-like"/>
    <property type="match status" value="1"/>
</dbReference>
<feature type="transmembrane region" description="Helical" evidence="3">
    <location>
        <begin position="106"/>
        <end position="127"/>
    </location>
</feature>
<dbReference type="Proteomes" id="UP000195437">
    <property type="component" value="Chromosome"/>
</dbReference>
<feature type="transmembrane region" description="Helical" evidence="3">
    <location>
        <begin position="308"/>
        <end position="329"/>
    </location>
</feature>
<protein>
    <recommendedName>
        <fullName evidence="4">Cytochrome oxidase subunit I profile domain-containing protein</fullName>
    </recommendedName>
</protein>
<dbReference type="Pfam" id="PF00115">
    <property type="entry name" value="COX1"/>
    <property type="match status" value="1"/>
</dbReference>
<dbReference type="EMBL" id="CP021434">
    <property type="protein sequence ID" value="ARU63374.1"/>
    <property type="molecule type" value="Genomic_DNA"/>
</dbReference>
<feature type="transmembrane region" description="Helical" evidence="3">
    <location>
        <begin position="430"/>
        <end position="452"/>
    </location>
</feature>
<dbReference type="GO" id="GO:0020037">
    <property type="term" value="F:heme binding"/>
    <property type="evidence" value="ECO:0007669"/>
    <property type="project" value="InterPro"/>
</dbReference>
<feature type="transmembrane region" description="Helical" evidence="3">
    <location>
        <begin position="389"/>
        <end position="410"/>
    </location>
</feature>
<evidence type="ECO:0000259" key="4">
    <source>
        <dbReference type="PROSITE" id="PS50855"/>
    </source>
</evidence>
<feature type="transmembrane region" description="Helical" evidence="3">
    <location>
        <begin position="238"/>
        <end position="256"/>
    </location>
</feature>
<keyword evidence="2" id="KW-0249">Electron transport</keyword>
<dbReference type="InterPro" id="IPR000883">
    <property type="entry name" value="Cyt_C_Oxase_1"/>
</dbReference>
<feature type="transmembrane region" description="Helical" evidence="3">
    <location>
        <begin position="207"/>
        <end position="229"/>
    </location>
</feature>
<feature type="domain" description="Cytochrome oxidase subunit I profile" evidence="4">
    <location>
        <begin position="206"/>
        <end position="475"/>
    </location>
</feature>
<gene>
    <name evidence="5" type="ORF">CBW65_22070</name>
</gene>
<dbReference type="KEGG" id="tum:CBW65_22070"/>
<proteinExistence type="predicted"/>
<dbReference type="InterPro" id="IPR023616">
    <property type="entry name" value="Cyt_c_oxase-like_su1_dom"/>
</dbReference>
<dbReference type="OrthoDB" id="9764568at2"/>
<keyword evidence="3" id="KW-1133">Transmembrane helix</keyword>
<feature type="transmembrane region" description="Helical" evidence="3">
    <location>
        <begin position="166"/>
        <end position="187"/>
    </location>
</feature>
<evidence type="ECO:0000256" key="2">
    <source>
        <dbReference type="ARBA" id="ARBA00022982"/>
    </source>
</evidence>
<dbReference type="GO" id="GO:0022904">
    <property type="term" value="P:respiratory electron transport chain"/>
    <property type="evidence" value="ECO:0007669"/>
    <property type="project" value="TreeGrafter"/>
</dbReference>
<evidence type="ECO:0000256" key="3">
    <source>
        <dbReference type="SAM" id="Phobius"/>
    </source>
</evidence>
<feature type="transmembrane region" description="Helical" evidence="3">
    <location>
        <begin position="22"/>
        <end position="43"/>
    </location>
</feature>
<keyword evidence="3" id="KW-0472">Membrane</keyword>
<reference evidence="6" key="1">
    <citation type="submission" date="2017-05" db="EMBL/GenBank/DDBJ databases">
        <authorList>
            <person name="Sung H."/>
        </authorList>
    </citation>
    <scope>NUCLEOTIDE SEQUENCE [LARGE SCALE GENOMIC DNA]</scope>
    <source>
        <strain evidence="6">AR23208</strain>
    </source>
</reference>
<evidence type="ECO:0000313" key="5">
    <source>
        <dbReference type="EMBL" id="ARU63374.1"/>
    </source>
</evidence>
<sequence>MAQSTSLTASAPYPKGSLTVKIFFYTALFYLLASMVLGLIVSLKAVNPDFLTGSRFFQEYFQYGRLRPVHVNTAAIGWMTTMFFGIVFYGVPVLCKTQLYSEKAGLFTAAYWNLNYIVGAGSILAGYQTGVEYGEMPLLFDIGVVICVALTFWNLFMTVVHRKERVLYVSLWYWIASIMFLAIVYIVGNIPAGWAGPGSAQMNYQYFYMHNIIGLWITPVGVGTLYYLLPKLTQRPIYSHKLSLIGFWTIAAFYVWNGPHHLVNGPIPFWLMKAGIIPSLLLLIPVWSVLANVIGTMKGVWYKVSQSVSLKFLMTGSLFYGLACIQGPFQALMGPHAILHFTYWTVGHAHMPLFAGFSLIQFSAFYYILPRIAYRHVYSRALMNWHYWLSVLGFVIFGFAMWTAGIIQGFEWMDGKQLGASFVEVMESLHIFLISRAVGGSMMFLGQIFFAWNVYKTVTAGQQVTADDEIFMKTS</sequence>
<feature type="transmembrane region" description="Helical" evidence="3">
    <location>
        <begin position="75"/>
        <end position="94"/>
    </location>
</feature>
<dbReference type="RefSeq" id="WP_087458718.1">
    <property type="nucleotide sequence ID" value="NZ_CP021434.1"/>
</dbReference>
<organism evidence="5 6">
    <name type="scientific">Tumebacillus avium</name>
    <dbReference type="NCBI Taxonomy" id="1903704"/>
    <lineage>
        <taxon>Bacteria</taxon>
        <taxon>Bacillati</taxon>
        <taxon>Bacillota</taxon>
        <taxon>Bacilli</taxon>
        <taxon>Bacillales</taxon>
        <taxon>Alicyclobacillaceae</taxon>
        <taxon>Tumebacillus</taxon>
    </lineage>
</organism>
<keyword evidence="3" id="KW-0812">Transmembrane</keyword>
<dbReference type="GO" id="GO:0016020">
    <property type="term" value="C:membrane"/>
    <property type="evidence" value="ECO:0007669"/>
    <property type="project" value="InterPro"/>
</dbReference>
<feature type="transmembrane region" description="Helical" evidence="3">
    <location>
        <begin position="276"/>
        <end position="296"/>
    </location>
</feature>
<dbReference type="PROSITE" id="PS50855">
    <property type="entry name" value="COX1"/>
    <property type="match status" value="1"/>
</dbReference>
<dbReference type="PANTHER" id="PTHR10422:SF29">
    <property type="entry name" value="CYTOCHROME C OXIDASE SUBUNIT 1 HOMOLOG, BACTEROID"/>
    <property type="match status" value="1"/>
</dbReference>
<feature type="transmembrane region" description="Helical" evidence="3">
    <location>
        <begin position="349"/>
        <end position="369"/>
    </location>
</feature>
<dbReference type="PANTHER" id="PTHR10422">
    <property type="entry name" value="CYTOCHROME C OXIDASE SUBUNIT 1"/>
    <property type="match status" value="1"/>
</dbReference>
<dbReference type="GO" id="GO:0004129">
    <property type="term" value="F:cytochrome-c oxidase activity"/>
    <property type="evidence" value="ECO:0007669"/>
    <property type="project" value="InterPro"/>
</dbReference>
<name>A0A1Y0IVK8_9BACL</name>
<dbReference type="AlphaFoldDB" id="A0A1Y0IVK8"/>
<feature type="transmembrane region" description="Helical" evidence="3">
    <location>
        <begin position="139"/>
        <end position="159"/>
    </location>
</feature>
<dbReference type="Gene3D" id="1.20.210.10">
    <property type="entry name" value="Cytochrome c oxidase-like, subunit I domain"/>
    <property type="match status" value="1"/>
</dbReference>
<dbReference type="GO" id="GO:0015990">
    <property type="term" value="P:electron transport coupled proton transport"/>
    <property type="evidence" value="ECO:0007669"/>
    <property type="project" value="TreeGrafter"/>
</dbReference>
<dbReference type="InterPro" id="IPR036927">
    <property type="entry name" value="Cyt_c_oxase-like_su1_sf"/>
</dbReference>
<keyword evidence="6" id="KW-1185">Reference proteome</keyword>
<evidence type="ECO:0000313" key="6">
    <source>
        <dbReference type="Proteomes" id="UP000195437"/>
    </source>
</evidence>